<feature type="compositionally biased region" description="Basic and acidic residues" evidence="1">
    <location>
        <begin position="76"/>
        <end position="102"/>
    </location>
</feature>
<gene>
    <name evidence="2" type="ORF">IPOD504_LOCUS11216</name>
</gene>
<protein>
    <submittedName>
        <fullName evidence="2">Uncharacterized protein</fullName>
    </submittedName>
</protein>
<evidence type="ECO:0000313" key="2">
    <source>
        <dbReference type="EMBL" id="CAH2060880.1"/>
    </source>
</evidence>
<reference evidence="2" key="1">
    <citation type="submission" date="2022-03" db="EMBL/GenBank/DDBJ databases">
        <authorList>
            <person name="Martin H S."/>
        </authorList>
    </citation>
    <scope>NUCLEOTIDE SEQUENCE</scope>
</reference>
<proteinExistence type="predicted"/>
<feature type="region of interest" description="Disordered" evidence="1">
    <location>
        <begin position="68"/>
        <end position="102"/>
    </location>
</feature>
<name>A0ABN8IN66_9NEOP</name>
<accession>A0ABN8IN66</accession>
<sequence length="102" mass="11185">MNPHCTRKVIGGELQERLIPVPYSKTSTDQAIRVVNAFRQGLDSRGSLADAALAEALRKQTALSKRFSHASSVEYADTRDSLAPHDLDVERLSSHSHTETAV</sequence>
<organism evidence="2 3">
    <name type="scientific">Iphiclides podalirius</name>
    <name type="common">scarce swallowtail</name>
    <dbReference type="NCBI Taxonomy" id="110791"/>
    <lineage>
        <taxon>Eukaryota</taxon>
        <taxon>Metazoa</taxon>
        <taxon>Ecdysozoa</taxon>
        <taxon>Arthropoda</taxon>
        <taxon>Hexapoda</taxon>
        <taxon>Insecta</taxon>
        <taxon>Pterygota</taxon>
        <taxon>Neoptera</taxon>
        <taxon>Endopterygota</taxon>
        <taxon>Lepidoptera</taxon>
        <taxon>Glossata</taxon>
        <taxon>Ditrysia</taxon>
        <taxon>Papilionoidea</taxon>
        <taxon>Papilionidae</taxon>
        <taxon>Papilioninae</taxon>
        <taxon>Iphiclides</taxon>
    </lineage>
</organism>
<keyword evidence="3" id="KW-1185">Reference proteome</keyword>
<evidence type="ECO:0000256" key="1">
    <source>
        <dbReference type="SAM" id="MobiDB-lite"/>
    </source>
</evidence>
<evidence type="ECO:0000313" key="3">
    <source>
        <dbReference type="Proteomes" id="UP000837857"/>
    </source>
</evidence>
<feature type="non-terminal residue" evidence="2">
    <location>
        <position position="1"/>
    </location>
</feature>
<dbReference type="EMBL" id="OW152839">
    <property type="protein sequence ID" value="CAH2060880.1"/>
    <property type="molecule type" value="Genomic_DNA"/>
</dbReference>
<dbReference type="Proteomes" id="UP000837857">
    <property type="component" value="Chromosome 27"/>
</dbReference>